<evidence type="ECO:0000313" key="2">
    <source>
        <dbReference type="EMBL" id="KGM01190.1"/>
    </source>
</evidence>
<proteinExistence type="predicted"/>
<accession>A0A0A0B2W8</accession>
<dbReference type="OrthoDB" id="4829884at2"/>
<gene>
    <name evidence="2" type="ORF">Q760_03050</name>
</gene>
<feature type="compositionally biased region" description="Acidic residues" evidence="1">
    <location>
        <begin position="176"/>
        <end position="187"/>
    </location>
</feature>
<reference evidence="2 3" key="1">
    <citation type="submission" date="2013-10" db="EMBL/GenBank/DDBJ databases">
        <authorList>
            <person name="Wang G."/>
            <person name="Zhuang W."/>
        </authorList>
    </citation>
    <scope>NUCLEOTIDE SEQUENCE [LARGE SCALE GENOMIC DNA]</scope>
    <source>
        <strain evidence="2 3">DSM 20118</strain>
    </source>
</reference>
<evidence type="ECO:0000313" key="3">
    <source>
        <dbReference type="Proteomes" id="UP000029833"/>
    </source>
</evidence>
<feature type="region of interest" description="Disordered" evidence="1">
    <location>
        <begin position="70"/>
        <end position="98"/>
    </location>
</feature>
<feature type="compositionally biased region" description="Basic and acidic residues" evidence="1">
    <location>
        <begin position="148"/>
        <end position="160"/>
    </location>
</feature>
<dbReference type="STRING" id="1408250.Q760_03050"/>
<feature type="region of interest" description="Disordered" evidence="1">
    <location>
        <begin position="148"/>
        <end position="187"/>
    </location>
</feature>
<feature type="region of interest" description="Disordered" evidence="1">
    <location>
        <begin position="1"/>
        <end position="21"/>
    </location>
</feature>
<comment type="caution">
    <text evidence="2">The sequence shown here is derived from an EMBL/GenBank/DDBJ whole genome shotgun (WGS) entry which is preliminary data.</text>
</comment>
<evidence type="ECO:0008006" key="4">
    <source>
        <dbReference type="Google" id="ProtNLM"/>
    </source>
</evidence>
<evidence type="ECO:0000256" key="1">
    <source>
        <dbReference type="SAM" id="MobiDB-lite"/>
    </source>
</evidence>
<protein>
    <recommendedName>
        <fullName evidence="4">Septum formation initiator</fullName>
    </recommendedName>
</protein>
<keyword evidence="3" id="KW-1185">Reference proteome</keyword>
<dbReference type="RefSeq" id="WP_034633283.1">
    <property type="nucleotide sequence ID" value="NZ_AXNT01000126.1"/>
</dbReference>
<organism evidence="2 3">
    <name type="scientific">Cellulomonas cellasea DSM 20118</name>
    <dbReference type="NCBI Taxonomy" id="1408250"/>
    <lineage>
        <taxon>Bacteria</taxon>
        <taxon>Bacillati</taxon>
        <taxon>Actinomycetota</taxon>
        <taxon>Actinomycetes</taxon>
        <taxon>Micrococcales</taxon>
        <taxon>Cellulomonadaceae</taxon>
        <taxon>Cellulomonas</taxon>
    </lineage>
</organism>
<dbReference type="EMBL" id="AXNT01000126">
    <property type="protein sequence ID" value="KGM01190.1"/>
    <property type="molecule type" value="Genomic_DNA"/>
</dbReference>
<name>A0A0A0B2W8_9CELL</name>
<dbReference type="AlphaFoldDB" id="A0A0A0B2W8"/>
<dbReference type="Proteomes" id="UP000029833">
    <property type="component" value="Unassembled WGS sequence"/>
</dbReference>
<feature type="compositionally biased region" description="Low complexity" evidence="1">
    <location>
        <begin position="77"/>
        <end position="89"/>
    </location>
</feature>
<sequence>MDESGSSPAVPTARESAGATARRRLAVPAAWLAAVLLAGSVTGWAVSAVGGPGSGSVLSEAEVARRLAALPSTGSSPPATATPTTTATPAPAPTAAPPVTEPAVVARAWDVEGGSVGAACRGTVIELQYATPADGWAVEVKRAGPEEVEVELRSGDDRTSVRAACAADGTPQLHDDGDDGSSGSDDD</sequence>